<dbReference type="FunFam" id="3.40.50.720:FF:000022">
    <property type="entry name" value="Cinnamyl alcohol dehydrogenase"/>
    <property type="match status" value="1"/>
</dbReference>
<dbReference type="GO" id="GO:0016616">
    <property type="term" value="F:oxidoreductase activity, acting on the CH-OH group of donors, NAD or NADP as acceptor"/>
    <property type="evidence" value="ECO:0007669"/>
    <property type="project" value="InterPro"/>
</dbReference>
<keyword evidence="2 5" id="KW-0479">Metal-binding</keyword>
<evidence type="ECO:0000313" key="8">
    <source>
        <dbReference type="EMBL" id="KAF7725153.1"/>
    </source>
</evidence>
<dbReference type="SUPFAM" id="SSF50129">
    <property type="entry name" value="GroES-like"/>
    <property type="match status" value="1"/>
</dbReference>
<comment type="similarity">
    <text evidence="5">Belongs to the zinc-containing alcohol dehydrogenase family.</text>
</comment>
<dbReference type="Pfam" id="PF00107">
    <property type="entry name" value="ADH_zinc_N"/>
    <property type="match status" value="1"/>
</dbReference>
<proteinExistence type="inferred from homology"/>
<dbReference type="InterPro" id="IPR013149">
    <property type="entry name" value="ADH-like_C"/>
</dbReference>
<evidence type="ECO:0000259" key="6">
    <source>
        <dbReference type="Pfam" id="PF00107"/>
    </source>
</evidence>
<keyword evidence="4" id="KW-0560">Oxidoreductase</keyword>
<feature type="domain" description="Alcohol dehydrogenase-like N-terminal" evidence="7">
    <location>
        <begin position="36"/>
        <end position="148"/>
    </location>
</feature>
<dbReference type="InterPro" id="IPR002328">
    <property type="entry name" value="ADH_Zn_CS"/>
</dbReference>
<dbReference type="InterPro" id="IPR029752">
    <property type="entry name" value="D-isomer_DH_CS1"/>
</dbReference>
<evidence type="ECO:0000256" key="3">
    <source>
        <dbReference type="ARBA" id="ARBA00022833"/>
    </source>
</evidence>
<dbReference type="PANTHER" id="PTHR42683">
    <property type="entry name" value="ALDEHYDE REDUCTASE"/>
    <property type="match status" value="1"/>
</dbReference>
<dbReference type="Gene3D" id="3.40.50.720">
    <property type="entry name" value="NAD(P)-binding Rossmann-like Domain"/>
    <property type="match status" value="1"/>
</dbReference>
<dbReference type="CDD" id="cd05283">
    <property type="entry name" value="CAD1"/>
    <property type="match status" value="1"/>
</dbReference>
<dbReference type="PROSITE" id="PS00065">
    <property type="entry name" value="D_2_HYDROXYACID_DH_1"/>
    <property type="match status" value="1"/>
</dbReference>
<accession>A0A8H7EN52</accession>
<evidence type="ECO:0000259" key="7">
    <source>
        <dbReference type="Pfam" id="PF08240"/>
    </source>
</evidence>
<dbReference type="InterPro" id="IPR036291">
    <property type="entry name" value="NAD(P)-bd_dom_sf"/>
</dbReference>
<feature type="domain" description="Alcohol dehydrogenase-like C-terminal" evidence="6">
    <location>
        <begin position="187"/>
        <end position="310"/>
    </location>
</feature>
<organism evidence="8 9">
    <name type="scientific">Apophysomyces ossiformis</name>
    <dbReference type="NCBI Taxonomy" id="679940"/>
    <lineage>
        <taxon>Eukaryota</taxon>
        <taxon>Fungi</taxon>
        <taxon>Fungi incertae sedis</taxon>
        <taxon>Mucoromycota</taxon>
        <taxon>Mucoromycotina</taxon>
        <taxon>Mucoromycetes</taxon>
        <taxon>Mucorales</taxon>
        <taxon>Mucorineae</taxon>
        <taxon>Mucoraceae</taxon>
        <taxon>Apophysomyces</taxon>
    </lineage>
</organism>
<dbReference type="Proteomes" id="UP000605846">
    <property type="component" value="Unassembled WGS sequence"/>
</dbReference>
<comment type="cofactor">
    <cofactor evidence="1 5">
        <name>Zn(2+)</name>
        <dbReference type="ChEBI" id="CHEBI:29105"/>
    </cofactor>
</comment>
<dbReference type="Gene3D" id="3.90.180.10">
    <property type="entry name" value="Medium-chain alcohol dehydrogenases, catalytic domain"/>
    <property type="match status" value="1"/>
</dbReference>
<evidence type="ECO:0000256" key="4">
    <source>
        <dbReference type="ARBA" id="ARBA00023002"/>
    </source>
</evidence>
<dbReference type="OrthoDB" id="1879366at2759"/>
<dbReference type="SUPFAM" id="SSF51735">
    <property type="entry name" value="NAD(P)-binding Rossmann-fold domains"/>
    <property type="match status" value="1"/>
</dbReference>
<evidence type="ECO:0000256" key="1">
    <source>
        <dbReference type="ARBA" id="ARBA00001947"/>
    </source>
</evidence>
<dbReference type="InterPro" id="IPR013154">
    <property type="entry name" value="ADH-like_N"/>
</dbReference>
<protein>
    <submittedName>
        <fullName evidence="8">Uncharacterized protein</fullName>
    </submittedName>
</protein>
<dbReference type="GO" id="GO:0008270">
    <property type="term" value="F:zinc ion binding"/>
    <property type="evidence" value="ECO:0007669"/>
    <property type="project" value="InterPro"/>
</dbReference>
<evidence type="ECO:0000256" key="2">
    <source>
        <dbReference type="ARBA" id="ARBA00022723"/>
    </source>
</evidence>
<dbReference type="Pfam" id="PF08240">
    <property type="entry name" value="ADH_N"/>
    <property type="match status" value="1"/>
</dbReference>
<reference evidence="8" key="1">
    <citation type="submission" date="2020-01" db="EMBL/GenBank/DDBJ databases">
        <title>Genome Sequencing of Three Apophysomyces-Like Fungal Strains Confirms a Novel Fungal Genus in the Mucoromycota with divergent Burkholderia-like Endosymbiotic Bacteria.</title>
        <authorList>
            <person name="Stajich J.E."/>
            <person name="Macias A.M."/>
            <person name="Carter-House D."/>
            <person name="Lovett B."/>
            <person name="Kasson L.R."/>
            <person name="Berry K."/>
            <person name="Grigoriev I."/>
            <person name="Chang Y."/>
            <person name="Spatafora J."/>
            <person name="Kasson M.T."/>
        </authorList>
    </citation>
    <scope>NUCLEOTIDE SEQUENCE</scope>
    <source>
        <strain evidence="8">NRRL A-21654</strain>
    </source>
</reference>
<gene>
    <name evidence="8" type="ORF">EC973_000405</name>
</gene>
<dbReference type="InterPro" id="IPR011032">
    <property type="entry name" value="GroES-like_sf"/>
</dbReference>
<sequence>MSDDTFYGWVCPSKSAPLEKQELKLCTFNDWSIDMDIICCGICGTDIHTIDSGWGPTDYPAVCGHEIIGRVTRVGSNVNHLKVGDRAGVGCQCASCHECSYCKQDMENLCAKHAVWSFNDKLDNGEKTYGGFAEKWRGDGRFAVKIPDTLESTVAASFMCGGVTTFAPLKRYNVGPGSKVAILGLGGLGHYGAQWAKAMGAEVVGFDVIPDKVGDAKALGCDEYVLIQNEEQVEPHYNTFTHILATKIINKCWDQYFKLLANNGVFIQCDIPEVPHSGISGLTMAAKQITIAGTFIGSPKDIRDCLELAAEKNVRSWVDTFPMDKINEAIQFVRDAKPRYRAVVVN</sequence>
<dbReference type="InterPro" id="IPR047109">
    <property type="entry name" value="CAD-like"/>
</dbReference>
<evidence type="ECO:0000256" key="5">
    <source>
        <dbReference type="RuleBase" id="RU361277"/>
    </source>
</evidence>
<name>A0A8H7EN52_9FUNG</name>
<comment type="caution">
    <text evidence="8">The sequence shown here is derived from an EMBL/GenBank/DDBJ whole genome shotgun (WGS) entry which is preliminary data.</text>
</comment>
<keyword evidence="9" id="KW-1185">Reference proteome</keyword>
<dbReference type="EMBL" id="JABAYA010000103">
    <property type="protein sequence ID" value="KAF7725153.1"/>
    <property type="molecule type" value="Genomic_DNA"/>
</dbReference>
<dbReference type="AlphaFoldDB" id="A0A8H7EN52"/>
<dbReference type="PROSITE" id="PS00059">
    <property type="entry name" value="ADH_ZINC"/>
    <property type="match status" value="1"/>
</dbReference>
<keyword evidence="3 5" id="KW-0862">Zinc</keyword>
<evidence type="ECO:0000313" key="9">
    <source>
        <dbReference type="Proteomes" id="UP000605846"/>
    </source>
</evidence>